<dbReference type="GO" id="GO:0007600">
    <property type="term" value="P:sensory perception"/>
    <property type="evidence" value="ECO:0007669"/>
    <property type="project" value="InterPro"/>
</dbReference>
<dbReference type="AlphaFoldDB" id="A0A6P8IE83"/>
<evidence type="ECO:0000313" key="3">
    <source>
        <dbReference type="RefSeq" id="XP_031564987.1"/>
    </source>
</evidence>
<dbReference type="PANTHER" id="PTHR46762">
    <property type="entry name" value="NUCLEOREDOXIN-LIKE PROTEIN 2"/>
    <property type="match status" value="1"/>
</dbReference>
<proteinExistence type="predicted"/>
<dbReference type="PANTHER" id="PTHR46762:SF1">
    <property type="entry name" value="NUCLEOREDOXIN-LIKE PROTEIN 2"/>
    <property type="match status" value="1"/>
</dbReference>
<dbReference type="PROSITE" id="PS51352">
    <property type="entry name" value="THIOREDOXIN_2"/>
    <property type="match status" value="1"/>
</dbReference>
<reference evidence="3" key="1">
    <citation type="submission" date="2025-08" db="UniProtKB">
        <authorList>
            <consortium name="RefSeq"/>
        </authorList>
    </citation>
    <scope>IDENTIFICATION</scope>
    <source>
        <tissue evidence="3">Tentacle</tissue>
    </source>
</reference>
<dbReference type="OrthoDB" id="189920at2759"/>
<dbReference type="Proteomes" id="UP000515163">
    <property type="component" value="Unplaced"/>
</dbReference>
<sequence>MGFFEGHKLKNKSGELVNAVEALKNKVILVYFSAHWCPPCRMFTPTLKDCYEELVEEGCQIGIVFVSSDRSEDDMNSYFQGHHGDWFVVPFGDKELIDSLKKECKVSGIPKLVVVDENGRMLYDGARNDVQATSPKLAFKKWKELYEA</sequence>
<gene>
    <name evidence="3" type="primary">LOC116300290</name>
</gene>
<name>A0A6P8IE83_ACTTE</name>
<keyword evidence="2" id="KW-1185">Reference proteome</keyword>
<feature type="domain" description="Thioredoxin" evidence="1">
    <location>
        <begin position="3"/>
        <end position="147"/>
    </location>
</feature>
<dbReference type="InterPro" id="IPR013766">
    <property type="entry name" value="Thioredoxin_domain"/>
</dbReference>
<dbReference type="SUPFAM" id="SSF52833">
    <property type="entry name" value="Thioredoxin-like"/>
    <property type="match status" value="1"/>
</dbReference>
<protein>
    <submittedName>
        <fullName evidence="3">Nucleoredoxin-like protein 2</fullName>
    </submittedName>
</protein>
<dbReference type="InParanoid" id="A0A6P8IE83"/>
<dbReference type="RefSeq" id="XP_031564987.1">
    <property type="nucleotide sequence ID" value="XM_031709127.1"/>
</dbReference>
<dbReference type="InterPro" id="IPR012336">
    <property type="entry name" value="Thioredoxin-like_fold"/>
</dbReference>
<accession>A0A6P8IE83</accession>
<dbReference type="InterPro" id="IPR017937">
    <property type="entry name" value="Thioredoxin_CS"/>
</dbReference>
<dbReference type="GeneID" id="116300290"/>
<evidence type="ECO:0000313" key="2">
    <source>
        <dbReference type="Proteomes" id="UP000515163"/>
    </source>
</evidence>
<dbReference type="InterPro" id="IPR036249">
    <property type="entry name" value="Thioredoxin-like_sf"/>
</dbReference>
<dbReference type="InterPro" id="IPR029519">
    <property type="entry name" value="RdCVF2"/>
</dbReference>
<evidence type="ECO:0000259" key="1">
    <source>
        <dbReference type="PROSITE" id="PS51352"/>
    </source>
</evidence>
<dbReference type="Gene3D" id="3.40.30.10">
    <property type="entry name" value="Glutaredoxin"/>
    <property type="match status" value="1"/>
</dbReference>
<organism evidence="2 3">
    <name type="scientific">Actinia tenebrosa</name>
    <name type="common">Australian red waratah sea anemone</name>
    <dbReference type="NCBI Taxonomy" id="6105"/>
    <lineage>
        <taxon>Eukaryota</taxon>
        <taxon>Metazoa</taxon>
        <taxon>Cnidaria</taxon>
        <taxon>Anthozoa</taxon>
        <taxon>Hexacorallia</taxon>
        <taxon>Actiniaria</taxon>
        <taxon>Actiniidae</taxon>
        <taxon>Actinia</taxon>
    </lineage>
</organism>
<dbReference type="Pfam" id="PF13905">
    <property type="entry name" value="Thioredoxin_8"/>
    <property type="match status" value="1"/>
</dbReference>
<dbReference type="KEGG" id="aten:116300290"/>
<dbReference type="GO" id="GO:0045494">
    <property type="term" value="P:photoreceptor cell maintenance"/>
    <property type="evidence" value="ECO:0007669"/>
    <property type="project" value="InterPro"/>
</dbReference>
<dbReference type="PROSITE" id="PS00194">
    <property type="entry name" value="THIOREDOXIN_1"/>
    <property type="match status" value="1"/>
</dbReference>
<dbReference type="CDD" id="cd02964">
    <property type="entry name" value="TryX_like_family"/>
    <property type="match status" value="1"/>
</dbReference>